<dbReference type="SUPFAM" id="SSF56112">
    <property type="entry name" value="Protein kinase-like (PK-like)"/>
    <property type="match status" value="1"/>
</dbReference>
<dbReference type="InterPro" id="IPR008271">
    <property type="entry name" value="Ser/Thr_kinase_AS"/>
</dbReference>
<keyword evidence="7" id="KW-0812">Transmembrane</keyword>
<feature type="domain" description="Protein kinase" evidence="8">
    <location>
        <begin position="4"/>
        <end position="381"/>
    </location>
</feature>
<dbReference type="OMA" id="FFCCCER"/>
<keyword evidence="2" id="KW-0808">Transferase</keyword>
<evidence type="ECO:0000256" key="3">
    <source>
        <dbReference type="ARBA" id="ARBA00022741"/>
    </source>
</evidence>
<dbReference type="InterPro" id="IPR011009">
    <property type="entry name" value="Kinase-like_dom_sf"/>
</dbReference>
<dbReference type="GO" id="GO:0005524">
    <property type="term" value="F:ATP binding"/>
    <property type="evidence" value="ECO:0007669"/>
    <property type="project" value="UniProtKB-KW"/>
</dbReference>
<evidence type="ECO:0000256" key="1">
    <source>
        <dbReference type="ARBA" id="ARBA00022527"/>
    </source>
</evidence>
<evidence type="ECO:0000313" key="9">
    <source>
        <dbReference type="EMBL" id="ETO36098.1"/>
    </source>
</evidence>
<evidence type="ECO:0000256" key="7">
    <source>
        <dbReference type="SAM" id="Phobius"/>
    </source>
</evidence>
<name>X6PDB2_RETFI</name>
<evidence type="ECO:0000256" key="5">
    <source>
        <dbReference type="ARBA" id="ARBA00022840"/>
    </source>
</evidence>
<reference evidence="9 10" key="1">
    <citation type="journal article" date="2013" name="Curr. Biol.">
        <title>The Genome of the Foraminiferan Reticulomyxa filosa.</title>
        <authorList>
            <person name="Glockner G."/>
            <person name="Hulsmann N."/>
            <person name="Schleicher M."/>
            <person name="Noegel A.A."/>
            <person name="Eichinger L."/>
            <person name="Gallinger C."/>
            <person name="Pawlowski J."/>
            <person name="Sierra R."/>
            <person name="Euteneuer U."/>
            <person name="Pillet L."/>
            <person name="Moustafa A."/>
            <person name="Platzer M."/>
            <person name="Groth M."/>
            <person name="Szafranski K."/>
            <person name="Schliwa M."/>
        </authorList>
    </citation>
    <scope>NUCLEOTIDE SEQUENCE [LARGE SCALE GENOMIC DNA]</scope>
</reference>
<comment type="caution">
    <text evidence="9">The sequence shown here is derived from an EMBL/GenBank/DDBJ whole genome shotgun (WGS) entry which is preliminary data.</text>
</comment>
<accession>X6PDB2</accession>
<dbReference type="EMBL" id="ASPP01001013">
    <property type="protein sequence ID" value="ETO36098.1"/>
    <property type="molecule type" value="Genomic_DNA"/>
</dbReference>
<dbReference type="Proteomes" id="UP000023152">
    <property type="component" value="Unassembled WGS sequence"/>
</dbReference>
<evidence type="ECO:0000256" key="6">
    <source>
        <dbReference type="SAM" id="MobiDB-lite"/>
    </source>
</evidence>
<dbReference type="AlphaFoldDB" id="X6PDB2"/>
<dbReference type="PROSITE" id="PS00108">
    <property type="entry name" value="PROTEIN_KINASE_ST"/>
    <property type="match status" value="1"/>
</dbReference>
<dbReference type="Gene3D" id="3.30.200.20">
    <property type="entry name" value="Phosphorylase Kinase, domain 1"/>
    <property type="match status" value="1"/>
</dbReference>
<dbReference type="PROSITE" id="PS50011">
    <property type="entry name" value="PROTEIN_KINASE_DOM"/>
    <property type="match status" value="1"/>
</dbReference>
<keyword evidence="5" id="KW-0067">ATP-binding</keyword>
<keyword evidence="3" id="KW-0547">Nucleotide-binding</keyword>
<evidence type="ECO:0000256" key="2">
    <source>
        <dbReference type="ARBA" id="ARBA00022679"/>
    </source>
</evidence>
<proteinExistence type="predicted"/>
<keyword evidence="4 9" id="KW-0418">Kinase</keyword>
<gene>
    <name evidence="9" type="ORF">RFI_00968</name>
</gene>
<dbReference type="Pfam" id="PF00069">
    <property type="entry name" value="Pkinase"/>
    <property type="match status" value="1"/>
</dbReference>
<protein>
    <submittedName>
        <fullName evidence="9">Protein kinase</fullName>
    </submittedName>
</protein>
<dbReference type="PANTHER" id="PTHR24055">
    <property type="entry name" value="MITOGEN-ACTIVATED PROTEIN KINASE"/>
    <property type="match status" value="1"/>
</dbReference>
<dbReference type="OrthoDB" id="1732493at2759"/>
<evidence type="ECO:0000259" key="8">
    <source>
        <dbReference type="PROSITE" id="PS50011"/>
    </source>
</evidence>
<dbReference type="SMART" id="SM00220">
    <property type="entry name" value="S_TKc"/>
    <property type="match status" value="1"/>
</dbReference>
<dbReference type="InterPro" id="IPR050117">
    <property type="entry name" value="MAPK"/>
</dbReference>
<dbReference type="Gene3D" id="1.10.510.10">
    <property type="entry name" value="Transferase(Phosphotransferase) domain 1"/>
    <property type="match status" value="1"/>
</dbReference>
<dbReference type="InterPro" id="IPR000719">
    <property type="entry name" value="Prot_kinase_dom"/>
</dbReference>
<evidence type="ECO:0000313" key="10">
    <source>
        <dbReference type="Proteomes" id="UP000023152"/>
    </source>
</evidence>
<keyword evidence="10" id="KW-1185">Reference proteome</keyword>
<feature type="region of interest" description="Disordered" evidence="6">
    <location>
        <begin position="275"/>
        <end position="316"/>
    </location>
</feature>
<keyword evidence="7" id="KW-1133">Transmembrane helix</keyword>
<dbReference type="FunFam" id="1.10.510.10:FF:000624">
    <property type="entry name" value="Mitogen-activated protein kinase"/>
    <property type="match status" value="1"/>
</dbReference>
<sequence length="419" mass="48723">MDRYKVSKILGEGAQGVVSKAKLLNPPPDYVHSTFVCRVICVSGALTKKKKKKEESQDGKAPKYVAMKRMKPQDYKTGITIATIREIMILRELHHPNIINVKRIMFDIFVHGEHIYMIMPYMVGDLEQLIRDKSIILEVGHIKRITMMLLDAMSYCHSRYILHRDLKPSNCLIGSDRQLRISDFGLAREFGSPTRMLSYQACTRWYRSPELLFGCNYYGPGLDIWSIGCIFGELMLRVPLFPGISEIDQLGRIFMLLGVPNDTTAAAALKKDTKTIKEEKDDDAKKERSIEQEQEPGKYDKEREREGEPSEHNEEEQMPHLIWKDCSLLPKFRRFADRKPVNLRDVFKAASQNAIDLFQQMCVFQPDQRISCNNVTFHLCLCKYLFFFIFFSLHIQLFFCCCERLCNTSISKNYRHLFQ</sequence>
<dbReference type="GO" id="GO:0004674">
    <property type="term" value="F:protein serine/threonine kinase activity"/>
    <property type="evidence" value="ECO:0007669"/>
    <property type="project" value="UniProtKB-KW"/>
</dbReference>
<organism evidence="9 10">
    <name type="scientific">Reticulomyxa filosa</name>
    <dbReference type="NCBI Taxonomy" id="46433"/>
    <lineage>
        <taxon>Eukaryota</taxon>
        <taxon>Sar</taxon>
        <taxon>Rhizaria</taxon>
        <taxon>Retaria</taxon>
        <taxon>Foraminifera</taxon>
        <taxon>Monothalamids</taxon>
        <taxon>Reticulomyxidae</taxon>
        <taxon>Reticulomyxa</taxon>
    </lineage>
</organism>
<keyword evidence="7" id="KW-0472">Membrane</keyword>
<evidence type="ECO:0000256" key="4">
    <source>
        <dbReference type="ARBA" id="ARBA00022777"/>
    </source>
</evidence>
<feature type="transmembrane region" description="Helical" evidence="7">
    <location>
        <begin position="384"/>
        <end position="406"/>
    </location>
</feature>
<keyword evidence="1" id="KW-0723">Serine/threonine-protein kinase</keyword>